<dbReference type="AlphaFoldDB" id="A0AA38TFP0"/>
<organism evidence="8 9">
    <name type="scientific">Centaurea solstitialis</name>
    <name type="common">yellow star-thistle</name>
    <dbReference type="NCBI Taxonomy" id="347529"/>
    <lineage>
        <taxon>Eukaryota</taxon>
        <taxon>Viridiplantae</taxon>
        <taxon>Streptophyta</taxon>
        <taxon>Embryophyta</taxon>
        <taxon>Tracheophyta</taxon>
        <taxon>Spermatophyta</taxon>
        <taxon>Magnoliopsida</taxon>
        <taxon>eudicotyledons</taxon>
        <taxon>Gunneridae</taxon>
        <taxon>Pentapetalae</taxon>
        <taxon>asterids</taxon>
        <taxon>campanulids</taxon>
        <taxon>Asterales</taxon>
        <taxon>Asteraceae</taxon>
        <taxon>Carduoideae</taxon>
        <taxon>Cardueae</taxon>
        <taxon>Centaureinae</taxon>
        <taxon>Centaurea</taxon>
    </lineage>
</organism>
<dbReference type="FunFam" id="3.40.50.10140:FF:000007">
    <property type="entry name" value="Disease resistance protein (TIR-NBS-LRR class)"/>
    <property type="match status" value="1"/>
</dbReference>
<name>A0AA38TFP0_9ASTR</name>
<dbReference type="EMBL" id="JARYMX010000003">
    <property type="protein sequence ID" value="KAJ9556098.1"/>
    <property type="molecule type" value="Genomic_DNA"/>
</dbReference>
<dbReference type="InterPro" id="IPR000157">
    <property type="entry name" value="TIR_dom"/>
</dbReference>
<dbReference type="PROSITE" id="PS50104">
    <property type="entry name" value="TIR"/>
    <property type="match status" value="1"/>
</dbReference>
<dbReference type="InterPro" id="IPR042197">
    <property type="entry name" value="Apaf_helical"/>
</dbReference>
<dbReference type="GO" id="GO:0043531">
    <property type="term" value="F:ADP binding"/>
    <property type="evidence" value="ECO:0007669"/>
    <property type="project" value="InterPro"/>
</dbReference>
<evidence type="ECO:0000256" key="4">
    <source>
        <dbReference type="ARBA" id="ARBA00022821"/>
    </source>
</evidence>
<dbReference type="PANTHER" id="PTHR11017:SF271">
    <property type="entry name" value="DISEASE RESISTANCE PROTEIN (TIR-NBS-LRR CLASS) FAMILY"/>
    <property type="match status" value="1"/>
</dbReference>
<gene>
    <name evidence="8" type="ORF">OSB04_010712</name>
</gene>
<dbReference type="FunFam" id="1.10.8.430:FF:000002">
    <property type="entry name" value="Disease resistance protein (TIR-NBS-LRR class)"/>
    <property type="match status" value="1"/>
</dbReference>
<evidence type="ECO:0000256" key="1">
    <source>
        <dbReference type="ARBA" id="ARBA00011982"/>
    </source>
</evidence>
<keyword evidence="9" id="KW-1185">Reference proteome</keyword>
<evidence type="ECO:0000313" key="8">
    <source>
        <dbReference type="EMBL" id="KAJ9556098.1"/>
    </source>
</evidence>
<dbReference type="GO" id="GO:0007165">
    <property type="term" value="P:signal transduction"/>
    <property type="evidence" value="ECO:0007669"/>
    <property type="project" value="InterPro"/>
</dbReference>
<dbReference type="Pfam" id="PF00931">
    <property type="entry name" value="NB-ARC"/>
    <property type="match status" value="1"/>
</dbReference>
<evidence type="ECO:0000256" key="5">
    <source>
        <dbReference type="ARBA" id="ARBA00023027"/>
    </source>
</evidence>
<dbReference type="Gene3D" id="1.10.8.430">
    <property type="entry name" value="Helical domain of apoptotic protease-activating factors"/>
    <property type="match status" value="1"/>
</dbReference>
<sequence>MASSSSSLHSTPPTSWKYDVFLSFRGADVRNTFVDHFYSSLVQQGIEVFKDDEELRGGETIRPSLLKAIEDSQIVVVVFSENYADSSWCLQELEHIMKCKDERGQIVIPIFYHIDPSEVRKQKRRYGEAFAKYEAEKKNVESWKKALSDAGNLVGHVAEGRETIFIEKIVSTISQRLCVAIPSDNEDMVGIETRLQALISMLAIDLQGVLTVGIWGLGGGGKTTLAYAVYNEISTKFDGCCFVKNIREESSKHGLEGFQNEILSRVLKQKKEELDGGVSLRGKKFLLVLDDVDDVCQLKVLASLHGWFNDGSRIIITTRDQHVLNIQQVNVIYNISLLNDEEAMKLFCKHAFCRGNDMEDYDILSNEVVSYAHGLPLALKVMGSLLCDKDKSEWVSALARLKDIPEDNIMETLKISYDGLKPLEKKLFLYIACFFKRHLFHGEVRFILEACGLHPIIGVRRLREKALITVTEEGWFDMHDKIQEMGHYIVQEKNPQNPEKHSMVWRPKDILKICAKPMEENHWIEALQTRNMGWWHRKDFRNLPCAIANMKELRWLSYSGFEASSLPNFQSTKLSYLKLQRSLLEQLWEGDKVILIVFLVME</sequence>
<dbReference type="SUPFAM" id="SSF52540">
    <property type="entry name" value="P-loop containing nucleoside triphosphate hydrolases"/>
    <property type="match status" value="1"/>
</dbReference>
<dbReference type="GO" id="GO:0061809">
    <property type="term" value="F:NAD+ nucleosidase activity, cyclic ADP-ribose generating"/>
    <property type="evidence" value="ECO:0007669"/>
    <property type="project" value="UniProtKB-EC"/>
</dbReference>
<protein>
    <recommendedName>
        <fullName evidence="1">ADP-ribosyl cyclase/cyclic ADP-ribose hydrolase</fullName>
        <ecNumber evidence="1">3.2.2.6</ecNumber>
    </recommendedName>
</protein>
<dbReference type="InterPro" id="IPR058192">
    <property type="entry name" value="WHD_ROQ1-like"/>
</dbReference>
<dbReference type="EC" id="3.2.2.6" evidence="1"/>
<feature type="domain" description="TIR" evidence="7">
    <location>
        <begin position="16"/>
        <end position="177"/>
    </location>
</feature>
<keyword evidence="4" id="KW-0611">Plant defense</keyword>
<comment type="caution">
    <text evidence="8">The sequence shown here is derived from an EMBL/GenBank/DDBJ whole genome shotgun (WGS) entry which is preliminary data.</text>
</comment>
<dbReference type="Pfam" id="PF23282">
    <property type="entry name" value="WHD_ROQ1"/>
    <property type="match status" value="1"/>
</dbReference>
<dbReference type="PANTHER" id="PTHR11017">
    <property type="entry name" value="LEUCINE-RICH REPEAT-CONTAINING PROTEIN"/>
    <property type="match status" value="1"/>
</dbReference>
<dbReference type="Gene3D" id="3.40.50.300">
    <property type="entry name" value="P-loop containing nucleotide triphosphate hydrolases"/>
    <property type="match status" value="1"/>
</dbReference>
<evidence type="ECO:0000313" key="9">
    <source>
        <dbReference type="Proteomes" id="UP001172457"/>
    </source>
</evidence>
<keyword evidence="5" id="KW-0520">NAD</keyword>
<dbReference type="SMART" id="SM00255">
    <property type="entry name" value="TIR"/>
    <property type="match status" value="1"/>
</dbReference>
<dbReference type="SUPFAM" id="SSF46785">
    <property type="entry name" value="Winged helix' DNA-binding domain"/>
    <property type="match status" value="1"/>
</dbReference>
<keyword evidence="3" id="KW-0677">Repeat</keyword>
<reference evidence="8" key="1">
    <citation type="submission" date="2023-03" db="EMBL/GenBank/DDBJ databases">
        <title>Chromosome-scale reference genome and RAD-based genetic map of yellow starthistle (Centaurea solstitialis) reveal putative structural variation and QTLs associated with invader traits.</title>
        <authorList>
            <person name="Reatini B."/>
            <person name="Cang F.A."/>
            <person name="Jiang Q."/>
            <person name="Mckibben M.T.W."/>
            <person name="Barker M.S."/>
            <person name="Rieseberg L.H."/>
            <person name="Dlugosch K.M."/>
        </authorList>
    </citation>
    <scope>NUCLEOTIDE SEQUENCE</scope>
    <source>
        <strain evidence="8">CAN-66</strain>
        <tissue evidence="8">Leaf</tissue>
    </source>
</reference>
<dbReference type="InterPro" id="IPR044974">
    <property type="entry name" value="Disease_R_plants"/>
</dbReference>
<dbReference type="GO" id="GO:0006952">
    <property type="term" value="P:defense response"/>
    <property type="evidence" value="ECO:0007669"/>
    <property type="project" value="UniProtKB-KW"/>
</dbReference>
<dbReference type="Gene3D" id="3.40.50.10140">
    <property type="entry name" value="Toll/interleukin-1 receptor homology (TIR) domain"/>
    <property type="match status" value="1"/>
</dbReference>
<accession>A0AA38TFP0</accession>
<dbReference type="InterPro" id="IPR002182">
    <property type="entry name" value="NB-ARC"/>
</dbReference>
<dbReference type="InterPro" id="IPR036390">
    <property type="entry name" value="WH_DNA-bd_sf"/>
</dbReference>
<keyword evidence="2" id="KW-0433">Leucine-rich repeat</keyword>
<evidence type="ECO:0000256" key="6">
    <source>
        <dbReference type="ARBA" id="ARBA00047304"/>
    </source>
</evidence>
<evidence type="ECO:0000256" key="2">
    <source>
        <dbReference type="ARBA" id="ARBA00022614"/>
    </source>
</evidence>
<dbReference type="InterPro" id="IPR027417">
    <property type="entry name" value="P-loop_NTPase"/>
</dbReference>
<comment type="catalytic activity">
    <reaction evidence="6">
        <text>NAD(+) + H2O = ADP-D-ribose + nicotinamide + H(+)</text>
        <dbReference type="Rhea" id="RHEA:16301"/>
        <dbReference type="ChEBI" id="CHEBI:15377"/>
        <dbReference type="ChEBI" id="CHEBI:15378"/>
        <dbReference type="ChEBI" id="CHEBI:17154"/>
        <dbReference type="ChEBI" id="CHEBI:57540"/>
        <dbReference type="ChEBI" id="CHEBI:57967"/>
        <dbReference type="EC" id="3.2.2.6"/>
    </reaction>
    <physiologicalReaction direction="left-to-right" evidence="6">
        <dbReference type="Rhea" id="RHEA:16302"/>
    </physiologicalReaction>
</comment>
<proteinExistence type="predicted"/>
<evidence type="ECO:0000259" key="7">
    <source>
        <dbReference type="PROSITE" id="PS50104"/>
    </source>
</evidence>
<dbReference type="SUPFAM" id="SSF52200">
    <property type="entry name" value="Toll/Interleukin receptor TIR domain"/>
    <property type="match status" value="1"/>
</dbReference>
<dbReference type="Proteomes" id="UP001172457">
    <property type="component" value="Chromosome 3"/>
</dbReference>
<dbReference type="InterPro" id="IPR035897">
    <property type="entry name" value="Toll_tir_struct_dom_sf"/>
</dbReference>
<evidence type="ECO:0000256" key="3">
    <source>
        <dbReference type="ARBA" id="ARBA00022737"/>
    </source>
</evidence>
<dbReference type="PRINTS" id="PR00364">
    <property type="entry name" value="DISEASERSIST"/>
</dbReference>
<dbReference type="Pfam" id="PF01582">
    <property type="entry name" value="TIR"/>
    <property type="match status" value="1"/>
</dbReference>